<evidence type="ECO:0000256" key="4">
    <source>
        <dbReference type="PROSITE-ProRule" id="PRU00047"/>
    </source>
</evidence>
<dbReference type="InterPro" id="IPR036875">
    <property type="entry name" value="Znf_CCHC_sf"/>
</dbReference>
<accession>A0A6L2LYR7</accession>
<dbReference type="InterPro" id="IPR036397">
    <property type="entry name" value="RNaseH_sf"/>
</dbReference>
<keyword evidence="5" id="KW-0175">Coiled coil</keyword>
<dbReference type="InterPro" id="IPR013103">
    <property type="entry name" value="RVT_2"/>
</dbReference>
<keyword evidence="2" id="KW-0479">Metal-binding</keyword>
<dbReference type="SMART" id="SM00343">
    <property type="entry name" value="ZnF_C2HC"/>
    <property type="match status" value="3"/>
</dbReference>
<keyword evidence="7" id="KW-0472">Membrane</keyword>
<feature type="compositionally biased region" description="Polar residues" evidence="6">
    <location>
        <begin position="1753"/>
        <end position="1763"/>
    </location>
</feature>
<evidence type="ECO:0000256" key="2">
    <source>
        <dbReference type="ARBA" id="ARBA00022723"/>
    </source>
</evidence>
<reference evidence="10" key="1">
    <citation type="journal article" date="2019" name="Sci. Rep.">
        <title>Draft genome of Tanacetum cinerariifolium, the natural source of mosquito coil.</title>
        <authorList>
            <person name="Yamashiro T."/>
            <person name="Shiraishi A."/>
            <person name="Satake H."/>
            <person name="Nakayama K."/>
        </authorList>
    </citation>
    <scope>NUCLEOTIDE SEQUENCE</scope>
</reference>
<dbReference type="Gene3D" id="4.10.60.10">
    <property type="entry name" value="Zinc finger, CCHC-type"/>
    <property type="match status" value="1"/>
</dbReference>
<dbReference type="GO" id="GO:0008233">
    <property type="term" value="F:peptidase activity"/>
    <property type="evidence" value="ECO:0007669"/>
    <property type="project" value="UniProtKB-KW"/>
</dbReference>
<dbReference type="Pfam" id="PF09775">
    <property type="entry name" value="Keratin_assoc"/>
    <property type="match status" value="1"/>
</dbReference>
<evidence type="ECO:0000313" key="10">
    <source>
        <dbReference type="EMBL" id="GEU65295.1"/>
    </source>
</evidence>
<dbReference type="SUPFAM" id="SSF53098">
    <property type="entry name" value="Ribonuclease H-like"/>
    <property type="match status" value="1"/>
</dbReference>
<dbReference type="Pfam" id="PF07727">
    <property type="entry name" value="RVT_2"/>
    <property type="match status" value="3"/>
</dbReference>
<feature type="domain" description="CCHC-type" evidence="8">
    <location>
        <begin position="3347"/>
        <end position="3361"/>
    </location>
</feature>
<evidence type="ECO:0000256" key="1">
    <source>
        <dbReference type="ARBA" id="ARBA00022670"/>
    </source>
</evidence>
<evidence type="ECO:0000259" key="8">
    <source>
        <dbReference type="PROSITE" id="PS50158"/>
    </source>
</evidence>
<feature type="region of interest" description="Disordered" evidence="6">
    <location>
        <begin position="1738"/>
        <end position="1765"/>
    </location>
</feature>
<evidence type="ECO:0000256" key="3">
    <source>
        <dbReference type="ARBA" id="ARBA00022801"/>
    </source>
</evidence>
<keyword evidence="4" id="KW-0863">Zinc-finger</keyword>
<dbReference type="Pfam" id="PF00098">
    <property type="entry name" value="zf-CCHC"/>
    <property type="match status" value="1"/>
</dbReference>
<comment type="caution">
    <text evidence="10">The sequence shown here is derived from an EMBL/GenBank/DDBJ whole genome shotgun (WGS) entry which is preliminary data.</text>
</comment>
<name>A0A6L2LYR7_TANCI</name>
<evidence type="ECO:0000259" key="9">
    <source>
        <dbReference type="PROSITE" id="PS50994"/>
    </source>
</evidence>
<keyword evidence="3" id="KW-0378">Hydrolase</keyword>
<protein>
    <submittedName>
        <fullName evidence="10">Uncharacterized protein</fullName>
    </submittedName>
</protein>
<evidence type="ECO:0000256" key="7">
    <source>
        <dbReference type="SAM" id="Phobius"/>
    </source>
</evidence>
<dbReference type="Gene3D" id="3.30.420.10">
    <property type="entry name" value="Ribonuclease H-like superfamily/Ribonuclease H"/>
    <property type="match status" value="1"/>
</dbReference>
<dbReference type="Pfam" id="PF13976">
    <property type="entry name" value="gag_pre-integrs"/>
    <property type="match status" value="1"/>
</dbReference>
<dbReference type="GO" id="GO:0008270">
    <property type="term" value="F:zinc ion binding"/>
    <property type="evidence" value="ECO:0007669"/>
    <property type="project" value="UniProtKB-KW"/>
</dbReference>
<feature type="domain" description="Integrase catalytic" evidence="9">
    <location>
        <begin position="1496"/>
        <end position="1667"/>
    </location>
</feature>
<dbReference type="InterPro" id="IPR039537">
    <property type="entry name" value="Retrotran_Ty1/copia-like"/>
</dbReference>
<evidence type="ECO:0000256" key="5">
    <source>
        <dbReference type="SAM" id="Coils"/>
    </source>
</evidence>
<dbReference type="PANTHER" id="PTHR42648">
    <property type="entry name" value="TRANSPOSASE, PUTATIVE-RELATED"/>
    <property type="match status" value="1"/>
</dbReference>
<keyword evidence="7" id="KW-0812">Transmembrane</keyword>
<dbReference type="SUPFAM" id="SSF57756">
    <property type="entry name" value="Retrovirus zinc finger-like domains"/>
    <property type="match status" value="1"/>
</dbReference>
<dbReference type="InterPro" id="IPR012337">
    <property type="entry name" value="RNaseH-like_sf"/>
</dbReference>
<dbReference type="GO" id="GO:0006508">
    <property type="term" value="P:proteolysis"/>
    <property type="evidence" value="ECO:0007669"/>
    <property type="project" value="UniProtKB-KW"/>
</dbReference>
<dbReference type="InterPro" id="IPR018614">
    <property type="entry name" value="KRTCAP2"/>
</dbReference>
<keyword evidence="1" id="KW-0645">Protease</keyword>
<dbReference type="InterPro" id="IPR025724">
    <property type="entry name" value="GAG-pre-integrase_dom"/>
</dbReference>
<dbReference type="PANTHER" id="PTHR42648:SF32">
    <property type="entry name" value="RIBONUCLEASE H-LIKE DOMAIN, GAG-PRE-INTEGRASE DOMAIN PROTEIN-RELATED"/>
    <property type="match status" value="1"/>
</dbReference>
<keyword evidence="4" id="KW-0862">Zinc</keyword>
<feature type="region of interest" description="Disordered" evidence="6">
    <location>
        <begin position="635"/>
        <end position="661"/>
    </location>
</feature>
<feature type="coiled-coil region" evidence="5">
    <location>
        <begin position="2321"/>
        <end position="2348"/>
    </location>
</feature>
<dbReference type="InterPro" id="IPR054722">
    <property type="entry name" value="PolX-like_BBD"/>
</dbReference>
<dbReference type="EMBL" id="BKCJ010005172">
    <property type="protein sequence ID" value="GEU65295.1"/>
    <property type="molecule type" value="Genomic_DNA"/>
</dbReference>
<dbReference type="Pfam" id="PF22936">
    <property type="entry name" value="Pol_BBD"/>
    <property type="match status" value="2"/>
</dbReference>
<feature type="transmembrane region" description="Helical" evidence="7">
    <location>
        <begin position="3008"/>
        <end position="3028"/>
    </location>
</feature>
<dbReference type="GO" id="GO:0015074">
    <property type="term" value="P:DNA integration"/>
    <property type="evidence" value="ECO:0007669"/>
    <property type="project" value="InterPro"/>
</dbReference>
<feature type="compositionally biased region" description="Basic residues" evidence="6">
    <location>
        <begin position="635"/>
        <end position="658"/>
    </location>
</feature>
<gene>
    <name evidence="10" type="ORF">Tci_037273</name>
</gene>
<dbReference type="InterPro" id="IPR001584">
    <property type="entry name" value="Integrase_cat-core"/>
</dbReference>
<dbReference type="GO" id="GO:0003676">
    <property type="term" value="F:nucleic acid binding"/>
    <property type="evidence" value="ECO:0007669"/>
    <property type="project" value="InterPro"/>
</dbReference>
<dbReference type="PROSITE" id="PS50158">
    <property type="entry name" value="ZF_CCHC"/>
    <property type="match status" value="1"/>
</dbReference>
<keyword evidence="7" id="KW-1133">Transmembrane helix</keyword>
<organism evidence="10">
    <name type="scientific">Tanacetum cinerariifolium</name>
    <name type="common">Dalmatian daisy</name>
    <name type="synonym">Chrysanthemum cinerariifolium</name>
    <dbReference type="NCBI Taxonomy" id="118510"/>
    <lineage>
        <taxon>Eukaryota</taxon>
        <taxon>Viridiplantae</taxon>
        <taxon>Streptophyta</taxon>
        <taxon>Embryophyta</taxon>
        <taxon>Tracheophyta</taxon>
        <taxon>Spermatophyta</taxon>
        <taxon>Magnoliopsida</taxon>
        <taxon>eudicotyledons</taxon>
        <taxon>Gunneridae</taxon>
        <taxon>Pentapetalae</taxon>
        <taxon>asterids</taxon>
        <taxon>campanulids</taxon>
        <taxon>Asterales</taxon>
        <taxon>Asteraceae</taxon>
        <taxon>Asteroideae</taxon>
        <taxon>Anthemideae</taxon>
        <taxon>Anthemidinae</taxon>
        <taxon>Tanacetum</taxon>
    </lineage>
</organism>
<dbReference type="Pfam" id="PF25597">
    <property type="entry name" value="SH3_retrovirus"/>
    <property type="match status" value="1"/>
</dbReference>
<dbReference type="PROSITE" id="PS50994">
    <property type="entry name" value="INTEGRASE"/>
    <property type="match status" value="1"/>
</dbReference>
<sequence length="3456" mass="392528">MSTPNHLTSNIEDAFSSKFLDFIPASSDYVPTSPGKTYSSSSNSFGVVPIASPSLLLFYNDPYMKVLQAFYAKESSIPPPNPIIPPVILTPSPVLPPSPLFDPRYFFVPKELLPPKKKIHPHSSSLTTLSNSSRNQAWVLQRGTLLMALPDKHQLKFNIHKDAKSLMEAIEKRLQKVISQLEIHGESLSQEDINLKFLRSLPSEWRTHTLIWSTNESVSAVTSVFAASTKPPASILPNVDNLSNFIIYSFFASQSNSPQLDNNDLKQIDANDLEEMDLKWNMAMLIMRAKRGHFARKCRSPRDTRNKDTQRRTILVETSTSNALVSQCDGVGSYDWRFQADEKPTNYALMAFTSSSPSSSDNKVDPYSKACLESVEARLVVYQQNENVFEEDIKLLKLDVMLRDNAIVELRKKFETAKKEKDDTVFDCDELNSSKLDVSVPTSPMHDRYKSGEGYHAVPPPYIETFMPLKPDLIFHDASTISETILTVFKVKPSTTKPTKEMSQSNRPSAPIIEDWVSDLEVEFEVEHPKQAENLRKDIPKSRGHKHSWNKKACFVCKGMNHLIKDCDYYEKKMVQKSVWNHAMRVNHQNSIWMNHPYSNKHVVLIAVLTRSRLVPLNASRPVTFVVPQTNVKHQRPAKHVVSKPHSPIRRPINHRPAPKNCNFHQKVTTIKAKKVNAVKGNWGNPQQALKDKGIIDSGCSRHMTRNIYYLSDFEEINRGYVAFSGNLKDGKITGKGKIKTSKLDFDDVYFVKELKFNLFSVSQMCDKKNRVLFTDTKCVVLSSGFKLPNENHVLLRVAREKNMYNVDLKNVVSSGDLTCLFSKATLDESNLWHRRLGHINFKIMNKLVKGILVRGLPSIFFENSHTCVACKKGKQHRASCMSKLVRSVSQPLQRLHMDLFRAAFVKSLNKKSYCVVVTDDFSVQGNFDVGKVVKEAEFAQHTNRVNAASAPVTAVRLNSTNITNSFNAAGPSNNVVNPNFKIGRKSSFMDPSQYPDDPDMPALEDIIYSDDEEDVGATAEFSNLETTPQTRSMTRMVKEQGGLTQINDETFILEDDIDYEELFTPITKIEAIRLFLAYASFMCFMVYQMDVKSAFLYGTIEEKVYVCQPPRFEDPDYPDKVYKVVKALHGLHQAPKDCGSQIKFEDINQIDEDDMEKMDIKWNMALLSMGTYKFLKKTGKKISIQGSDVAWFDKSKAPKALMEINGVGWDWSYMANDEEDHALVADEVAPIEFALMANTSAEGKVFDNSLCSKDCKKNNDSLNSKITDLSDKLFDANNLIYHYKLALAQVESRLVEYKEREVKYCEKIRIPEFHNECIKILKKKLKTLKEEKEGVDGKLVGLLNASKDLNNLNKSQRNFPPVNRKISTGSRKFSTANRKFPTASKKFPNGSTKCSTVDMGMKGKAGSSQNNINDKGCWDSGCSRHMTGKISYLSDYEPFDGGYVSFGQGGCKITGKGTIKTGKLEFENVYFMKDLKRIGHLNFKTMNKLVRHNLVRGLPTKCFENDHTCTAFLKGKQHKASCKSKLVNSMTKPLHTLHMDLFGLTSDETSGILKKFITKIESLKDLKVKIIRYDNGEEFRNKEMNDFCSQKGIKREFSNVRTPQQNSVAKKRNKTLIEAARTMLADAKLHVTFWAKAVNTACYVQNRVLVTKSHNKTSYELFNGRSPAIGFLKPFSCYIMILNTLDNLGKFKEKGDEGYFIGYSISSKAFRVFNKRTKRIEENLHVEFLENKAIEKGSGPNCTEVPRGSGKPNPTASTSNPPADQMETLTVETLVLTVSSPVLTAYSTDSQDPLSDARLISKRVSNQVETPTLDNILSLTNRFEDILEVTTKLDESNEVEADISNMETTITASPTPTLRIHMDHPKSQIIGPVDTLIQTRNKSKENVWTLVDCLKGVRPIGTKWVLKNKKDERGIVIRNKARLVAQGHTQEEGIDYNEVFAHVVRIEAIRLFLAYASFMGFTVYQMDVKSAFLYGTIDEEVYVMQPPGFQDPEFPVKVYKVEKAMYGLHQLCREFEAFMHEKFQMSAMGELNFFFGLQVLQKEDGIFLSQDKHQVTPKECHLHAVKQIFRYLKGHPKLGLWYPKESLFDLVAYSIVIMVVLLRIANQLLKGANNVAAASCYGQVLWIQNQLLDYGDCFEKKLINIDHIDTDENVADLLTKPFEARRFQYLVFWSTAKIEITDEGTQILATVDGIYETVSESSLRRNLKLQDEEGISSLPDTELFKNLTLMGYNISPNQKFPFQKGQFSHQWKYLIHTIMQCISPKSTGFNEFSSNITTALICLATNRTCNFSKMIFDGLVKNVNNKISKLLMYLSLQRQLLELTAKFQAQEVEINRLKERVKMLEDREGVVATRSRDDAPIKGRSMDEGEAATKRISDDSEEMATVLTSMDAAIVLASRVVDVPAAEYHQFALELPFERRIELITDLVKYHDNYAKIYKFQSQQRKPWTKKQKRDYYMAVIRSNLGWKVKDFREEVPKEAMSPKEVPKEKVKEMMLLVLIEEVYVEALQVKHPIIDWKELCKTFEKLIKDKFYISSIGELTFFLGLQVKQKDNEIFISQDKYVAKILRKFGLTYGESASTPIDTKKPLLKDLDDIMFAVFACARFQVTLKVSHLHALKRNFRYLKGKPQLGLWYPKDSTFNLVAYFNSDYVGASLDRKFTTVVQLQALIDRKKVNIAEDTIRQNLQLDVADDCQAQAKSQEVGKEEEIYAFRFQEIEEGWGTIAELGANEDVTLVDVDAEVEMDANIQGRIAESQAKAYNLDLQHSEKVLSMQDTNEADHAEVEEVLEVVTTAKLMKKVVTTASPITTNAQVPKTSASRRRRGVVIQDPKEIAAASVIMHSKIVVNDDDDDDVFTEATPLASKVPVVDYQIHPENNKPYYKIIRAYGTHKLLLSFINLLKNFDIEDLETLWTLVKERFESMEPKNFSNDLLLNSIKIMFEKPNVEANLILLVEKKYPLTRFTLEQMLNIVRLEVEEESETSLELLRKCTKGLVLLVEELVLLVHIDAMAKSGISMLYSLMLFIVTLLHQEIYKGKLALFELFTIGGFTSSLLFLFLLAATGSESRLPMLNKENYVPWSSRLLRRMIPEPGDANRDVNVNETFHEQTYDELSKKELKQIESDDQAIQTIILGFPEDIYAAVDSCETAQEIWLRKEVDELKAERLAKIQDPLALMANSNNPYAFSAAHQDQSSFNQNYLQQPMPNLEDITYSTTAMNMALALMAKAFMLNYSTPPNNNQRISSNPRNRQIAQSGMNMGQDRQMQMIGGNGGNQFRQYTGQNVGNLNGYNAVQNVRNQVAKNLRVQNVRNQNGLISVQGNGNQNQIGNGNLVAVRAEGNAAGYNRNQIKCYNCRGVGHFARDCTVRPRKRDAAYLQTQLLIDLNEIKEVNTNYILMANLQQASSSGTQTDKAPVYDSDGSAEVYEYENCYNNEIFNMFTQKEQYTELLEPILEPQQVP</sequence>
<feature type="transmembrane region" description="Helical" evidence="7">
    <location>
        <begin position="3040"/>
        <end position="3060"/>
    </location>
</feature>
<dbReference type="InterPro" id="IPR001878">
    <property type="entry name" value="Znf_CCHC"/>
</dbReference>
<dbReference type="InterPro" id="IPR057670">
    <property type="entry name" value="SH3_retrovirus"/>
</dbReference>
<proteinExistence type="predicted"/>
<evidence type="ECO:0000256" key="6">
    <source>
        <dbReference type="SAM" id="MobiDB-lite"/>
    </source>
</evidence>